<feature type="domain" description="DUF7507" evidence="4">
    <location>
        <begin position="510"/>
        <end position="610"/>
    </location>
</feature>
<feature type="compositionally biased region" description="Low complexity" evidence="1">
    <location>
        <begin position="592"/>
        <end position="610"/>
    </location>
</feature>
<name>A0A1Q4V7Y3_9ACTN</name>
<dbReference type="Gene3D" id="2.60.120.200">
    <property type="match status" value="1"/>
</dbReference>
<feature type="compositionally biased region" description="Polar residues" evidence="1">
    <location>
        <begin position="294"/>
        <end position="303"/>
    </location>
</feature>
<evidence type="ECO:0000259" key="3">
    <source>
        <dbReference type="Pfam" id="PF17802"/>
    </source>
</evidence>
<protein>
    <recommendedName>
        <fullName evidence="7">DUF11 domain-containing protein</fullName>
    </recommendedName>
</protein>
<feature type="domain" description="DUF7507" evidence="4">
    <location>
        <begin position="623"/>
        <end position="719"/>
    </location>
</feature>
<dbReference type="InterPro" id="IPR047589">
    <property type="entry name" value="DUF11_rpt"/>
</dbReference>
<feature type="signal peptide" evidence="2">
    <location>
        <begin position="1"/>
        <end position="21"/>
    </location>
</feature>
<dbReference type="NCBIfam" id="TIGR01451">
    <property type="entry name" value="B_ant_repeat"/>
    <property type="match status" value="1"/>
</dbReference>
<dbReference type="Pfam" id="PF17802">
    <property type="entry name" value="SpaA"/>
    <property type="match status" value="1"/>
</dbReference>
<evidence type="ECO:0000259" key="4">
    <source>
        <dbReference type="Pfam" id="PF24346"/>
    </source>
</evidence>
<dbReference type="InterPro" id="IPR055354">
    <property type="entry name" value="DUF7507"/>
</dbReference>
<feature type="region of interest" description="Disordered" evidence="1">
    <location>
        <begin position="592"/>
        <end position="613"/>
    </location>
</feature>
<dbReference type="Gene3D" id="2.60.40.10">
    <property type="entry name" value="Immunoglobulins"/>
    <property type="match status" value="1"/>
</dbReference>
<gene>
    <name evidence="5" type="ORF">AB852_14580</name>
</gene>
<evidence type="ECO:0000256" key="2">
    <source>
        <dbReference type="SAM" id="SignalP"/>
    </source>
</evidence>
<proteinExistence type="predicted"/>
<evidence type="ECO:0008006" key="7">
    <source>
        <dbReference type="Google" id="ProtNLM"/>
    </source>
</evidence>
<accession>A0A1Q4V7Y3</accession>
<dbReference type="STRING" id="1048205.AB852_14580"/>
<reference evidence="5 6" key="1">
    <citation type="submission" date="2015-06" db="EMBL/GenBank/DDBJ databases">
        <title>Cloning and characterization of the uncialamcin biosynthetic gene cluster.</title>
        <authorList>
            <person name="Yan X."/>
            <person name="Huang T."/>
            <person name="Ge H."/>
            <person name="Shen B."/>
        </authorList>
    </citation>
    <scope>NUCLEOTIDE SEQUENCE [LARGE SCALE GENOMIC DNA]</scope>
    <source>
        <strain evidence="5 6">DCA2648</strain>
    </source>
</reference>
<dbReference type="AlphaFoldDB" id="A0A1Q4V7Y3"/>
<dbReference type="SUPFAM" id="SSF49899">
    <property type="entry name" value="Concanavalin A-like lectins/glucanases"/>
    <property type="match status" value="1"/>
</dbReference>
<evidence type="ECO:0000313" key="6">
    <source>
        <dbReference type="Proteomes" id="UP000186455"/>
    </source>
</evidence>
<evidence type="ECO:0000313" key="5">
    <source>
        <dbReference type="EMBL" id="OKH93917.1"/>
    </source>
</evidence>
<dbReference type="EMBL" id="LFBV01000003">
    <property type="protein sequence ID" value="OKH93917.1"/>
    <property type="molecule type" value="Genomic_DNA"/>
</dbReference>
<dbReference type="Proteomes" id="UP000186455">
    <property type="component" value="Unassembled WGS sequence"/>
</dbReference>
<feature type="region of interest" description="Disordered" evidence="1">
    <location>
        <begin position="294"/>
        <end position="319"/>
    </location>
</feature>
<sequence length="853" mass="85774">MVAMVVGALGAVLPAAPPATATGHAPATASGLPAAVTPGLPSAVTPGLPETAAAPLRPASLKAAPLKAAAPRAGTPLVAETFTGATADAGFVAVGSACLTGAPAAPAPGPGGHPLGGCPAARTGPVPPADGAPHGYLQLTDASNDQSGAVLYDQALPAAEGLDVTFDQWQYGSTTPATPADGISFFLVDGDTSLTHPGAFGGSLGYAQKLPDDNPVNSFVPGVDRGYLGVGLDVLGNYFGDWEQRGNGCAQRSPAGTAFRIPAPGANMVTVRGPGDGIEGYCFLTATTSNFTTNGPWPSTLPGSLQGPLTDLPPGATPAEAETALEPSRRRVNVHLTPAPNPVLTVAVDFNDGAGFQQVISTPAPEPVPDTYKFGFAASTGLFTDVHLIRNVAIATERPLPALDLVKQVREPLPGLLEEGSEVPYDFVVTNSGGAPITQLVVNDPKVGPVSCPVTTLGVGETVTCTATYVVTAQDVAQGSITNTAVASGTSGGTPVSSPPSDETVPIARAPGISLEKRVTTPGPYTVGTQVGYGYTVRNTGGLPLTGVTVTDDRVTGITCDATTLQPEGESGDSTECRGTYTVTQADADAGSVTNTANATGTAAGRTVTSPPAQATLPIAGGPAISVTKRVTSPGPHRVGDTVEYAYTVTNSGTRTLTGVRVTDDHITSVVCAATTLAPGAVTTCTGAYVLTEADGREGEVTNRAQAAGEDPAGNTVVSGPVTATVTIPPVKGTIKVHKTDAKNGRALPGAVFEVWEETNGVTGLQTRAAGTVPADTRIGGGCATDRAGVCVFGDLPAGAYYLRETDVPEGYVLPARPVTGPYEITALNADTPIGVRIANQRGENPKGKAVRS</sequence>
<dbReference type="InterPro" id="IPR041033">
    <property type="entry name" value="SpaA_PFL_dom_1"/>
</dbReference>
<feature type="domain" description="DUF7507" evidence="4">
    <location>
        <begin position="401"/>
        <end position="498"/>
    </location>
</feature>
<feature type="chain" id="PRO_5012953693" description="DUF11 domain-containing protein" evidence="2">
    <location>
        <begin position="22"/>
        <end position="853"/>
    </location>
</feature>
<organism evidence="5 6">
    <name type="scientific">Streptomyces uncialis</name>
    <dbReference type="NCBI Taxonomy" id="1048205"/>
    <lineage>
        <taxon>Bacteria</taxon>
        <taxon>Bacillati</taxon>
        <taxon>Actinomycetota</taxon>
        <taxon>Actinomycetes</taxon>
        <taxon>Kitasatosporales</taxon>
        <taxon>Streptomycetaceae</taxon>
        <taxon>Streptomyces</taxon>
    </lineage>
</organism>
<dbReference type="InterPro" id="IPR013783">
    <property type="entry name" value="Ig-like_fold"/>
</dbReference>
<comment type="caution">
    <text evidence="5">The sequence shown here is derived from an EMBL/GenBank/DDBJ whole genome shotgun (WGS) entry which is preliminary data.</text>
</comment>
<dbReference type="Pfam" id="PF24346">
    <property type="entry name" value="DUF7507"/>
    <property type="match status" value="3"/>
</dbReference>
<keyword evidence="2" id="KW-0732">Signal</keyword>
<dbReference type="GO" id="GO:0005975">
    <property type="term" value="P:carbohydrate metabolic process"/>
    <property type="evidence" value="ECO:0007669"/>
    <property type="project" value="UniProtKB-ARBA"/>
</dbReference>
<evidence type="ECO:0000256" key="1">
    <source>
        <dbReference type="SAM" id="MobiDB-lite"/>
    </source>
</evidence>
<feature type="domain" description="SpaA-like prealbumin fold" evidence="3">
    <location>
        <begin position="733"/>
        <end position="819"/>
    </location>
</feature>
<keyword evidence="6" id="KW-1185">Reference proteome</keyword>
<dbReference type="InterPro" id="IPR013320">
    <property type="entry name" value="ConA-like_dom_sf"/>
</dbReference>